<gene>
    <name evidence="2" type="ORF">K8V15_06600</name>
</gene>
<keyword evidence="1" id="KW-0812">Transmembrane</keyword>
<accession>A0A921EQF7</accession>
<comment type="caution">
    <text evidence="2">The sequence shown here is derived from an EMBL/GenBank/DDBJ whole genome shotgun (WGS) entry which is preliminary data.</text>
</comment>
<keyword evidence="1" id="KW-1133">Transmembrane helix</keyword>
<reference evidence="2" key="1">
    <citation type="journal article" date="2021" name="PeerJ">
        <title>Extensive microbial diversity within the chicken gut microbiome revealed by metagenomics and culture.</title>
        <authorList>
            <person name="Gilroy R."/>
            <person name="Ravi A."/>
            <person name="Getino M."/>
            <person name="Pursley I."/>
            <person name="Horton D.L."/>
            <person name="Alikhan N.F."/>
            <person name="Baker D."/>
            <person name="Gharbi K."/>
            <person name="Hall N."/>
            <person name="Watson M."/>
            <person name="Adriaenssens E.M."/>
            <person name="Foster-Nyarko E."/>
            <person name="Jarju S."/>
            <person name="Secka A."/>
            <person name="Antonio M."/>
            <person name="Oren A."/>
            <person name="Chaudhuri R.R."/>
            <person name="La Ragione R."/>
            <person name="Hildebrand F."/>
            <person name="Pallen M.J."/>
        </authorList>
    </citation>
    <scope>NUCLEOTIDE SEQUENCE</scope>
    <source>
        <strain evidence="2">ChiGjej3B3-7470</strain>
    </source>
</reference>
<proteinExistence type="predicted"/>
<evidence type="ECO:0000313" key="3">
    <source>
        <dbReference type="Proteomes" id="UP000712713"/>
    </source>
</evidence>
<organism evidence="2 3">
    <name type="scientific">Tessaracoccus flavescens</name>
    <dbReference type="NCBI Taxonomy" id="399497"/>
    <lineage>
        <taxon>Bacteria</taxon>
        <taxon>Bacillati</taxon>
        <taxon>Actinomycetota</taxon>
        <taxon>Actinomycetes</taxon>
        <taxon>Propionibacteriales</taxon>
        <taxon>Propionibacteriaceae</taxon>
        <taxon>Tessaracoccus</taxon>
    </lineage>
</organism>
<dbReference type="Proteomes" id="UP000712713">
    <property type="component" value="Unassembled WGS sequence"/>
</dbReference>
<feature type="transmembrane region" description="Helical" evidence="1">
    <location>
        <begin position="6"/>
        <end position="23"/>
    </location>
</feature>
<sequence length="106" mass="11394">MEMLQLLFGVGLVAVLELVLRVLLVRLSGLRLTDWIGYVACAAGVVAVPSMQWEISPWLLLGIPVAVAVAVRRGASTVDAWRRGQPVAGVFTFSPPPPGVVDRFRA</sequence>
<dbReference type="EMBL" id="DYZF01000168">
    <property type="protein sequence ID" value="HJE51631.1"/>
    <property type="molecule type" value="Genomic_DNA"/>
</dbReference>
<evidence type="ECO:0000256" key="1">
    <source>
        <dbReference type="SAM" id="Phobius"/>
    </source>
</evidence>
<evidence type="ECO:0000313" key="2">
    <source>
        <dbReference type="EMBL" id="HJE51631.1"/>
    </source>
</evidence>
<reference evidence="2" key="2">
    <citation type="submission" date="2021-09" db="EMBL/GenBank/DDBJ databases">
        <authorList>
            <person name="Gilroy R."/>
        </authorList>
    </citation>
    <scope>NUCLEOTIDE SEQUENCE</scope>
    <source>
        <strain evidence="2">ChiGjej3B3-7470</strain>
    </source>
</reference>
<dbReference type="AlphaFoldDB" id="A0A921EQF7"/>
<keyword evidence="1" id="KW-0472">Membrane</keyword>
<protein>
    <submittedName>
        <fullName evidence="2">Uncharacterized protein</fullName>
    </submittedName>
</protein>
<name>A0A921EQF7_9ACTN</name>